<evidence type="ECO:0000256" key="5">
    <source>
        <dbReference type="ARBA" id="ARBA00022927"/>
    </source>
</evidence>
<evidence type="ECO:0000256" key="6">
    <source>
        <dbReference type="ARBA" id="ARBA00023034"/>
    </source>
</evidence>
<keyword evidence="5" id="KW-0653">Protein transport</keyword>
<dbReference type="Proteomes" id="UP001491310">
    <property type="component" value="Unassembled WGS sequence"/>
</dbReference>
<evidence type="ECO:0000256" key="9">
    <source>
        <dbReference type="SAM" id="MobiDB-lite"/>
    </source>
</evidence>
<feature type="region of interest" description="Disordered" evidence="9">
    <location>
        <begin position="66"/>
        <end position="89"/>
    </location>
</feature>
<keyword evidence="4" id="KW-0813">Transport</keyword>
<evidence type="ECO:0000256" key="2">
    <source>
        <dbReference type="ARBA" id="ARBA00009936"/>
    </source>
</evidence>
<name>A0ABR2YT34_9CHLO</name>
<accession>A0ABR2YT34</accession>
<dbReference type="EMBL" id="JALJOT010000006">
    <property type="protein sequence ID" value="KAK9909756.1"/>
    <property type="molecule type" value="Genomic_DNA"/>
</dbReference>
<feature type="domain" description="Conserved oligomeric Golgi complex subunit 3 N-terminal" evidence="10">
    <location>
        <begin position="126"/>
        <end position="269"/>
    </location>
</feature>
<protein>
    <recommendedName>
        <fullName evidence="3">Conserved oligomeric Golgi complex subunit 3</fullName>
    </recommendedName>
    <alternativeName>
        <fullName evidence="8">Component of oligomeric Golgi complex 3</fullName>
    </alternativeName>
</protein>
<dbReference type="InterPro" id="IPR007265">
    <property type="entry name" value="COG_su3"/>
</dbReference>
<gene>
    <name evidence="12" type="ORF">WJX75_006999</name>
</gene>
<feature type="domain" description="Conserved oligomeric Golgi complex subunit 3 C-terminal" evidence="11">
    <location>
        <begin position="323"/>
        <end position="526"/>
    </location>
</feature>
<evidence type="ECO:0000256" key="1">
    <source>
        <dbReference type="ARBA" id="ARBA00004395"/>
    </source>
</evidence>
<evidence type="ECO:0000256" key="8">
    <source>
        <dbReference type="ARBA" id="ARBA00031339"/>
    </source>
</evidence>
<comment type="caution">
    <text evidence="12">The sequence shown here is derived from an EMBL/GenBank/DDBJ whole genome shotgun (WGS) entry which is preliminary data.</text>
</comment>
<dbReference type="Pfam" id="PF04136">
    <property type="entry name" value="COG3_N"/>
    <property type="match status" value="1"/>
</dbReference>
<dbReference type="PANTHER" id="PTHR13302">
    <property type="entry name" value="CONSERVED OLIGOMERIC GOLGI COMPLEX COMPONENT 3"/>
    <property type="match status" value="1"/>
</dbReference>
<evidence type="ECO:0000256" key="3">
    <source>
        <dbReference type="ARBA" id="ARBA00020976"/>
    </source>
</evidence>
<feature type="domain" description="Conserved oligomeric Golgi complex subunit 3 C-terminal" evidence="11">
    <location>
        <begin position="556"/>
        <end position="616"/>
    </location>
</feature>
<organism evidence="12 13">
    <name type="scientific">Coccomyxa subellipsoidea</name>
    <dbReference type="NCBI Taxonomy" id="248742"/>
    <lineage>
        <taxon>Eukaryota</taxon>
        <taxon>Viridiplantae</taxon>
        <taxon>Chlorophyta</taxon>
        <taxon>core chlorophytes</taxon>
        <taxon>Trebouxiophyceae</taxon>
        <taxon>Trebouxiophyceae incertae sedis</taxon>
        <taxon>Coccomyxaceae</taxon>
        <taxon>Coccomyxa</taxon>
    </lineage>
</organism>
<evidence type="ECO:0000259" key="10">
    <source>
        <dbReference type="Pfam" id="PF04136"/>
    </source>
</evidence>
<feature type="region of interest" description="Disordered" evidence="9">
    <location>
        <begin position="282"/>
        <end position="306"/>
    </location>
</feature>
<reference evidence="12 13" key="1">
    <citation type="journal article" date="2024" name="Nat. Commun.">
        <title>Phylogenomics reveals the evolutionary origins of lichenization in chlorophyte algae.</title>
        <authorList>
            <person name="Puginier C."/>
            <person name="Libourel C."/>
            <person name="Otte J."/>
            <person name="Skaloud P."/>
            <person name="Haon M."/>
            <person name="Grisel S."/>
            <person name="Petersen M."/>
            <person name="Berrin J.G."/>
            <person name="Delaux P.M."/>
            <person name="Dal Grande F."/>
            <person name="Keller J."/>
        </authorList>
    </citation>
    <scope>NUCLEOTIDE SEQUENCE [LARGE SCALE GENOMIC DNA]</scope>
    <source>
        <strain evidence="12 13">SAG 216-7</strain>
    </source>
</reference>
<evidence type="ECO:0000313" key="12">
    <source>
        <dbReference type="EMBL" id="KAK9909756.1"/>
    </source>
</evidence>
<dbReference type="InterPro" id="IPR048685">
    <property type="entry name" value="COG3_C"/>
</dbReference>
<dbReference type="InterPro" id="IPR048320">
    <property type="entry name" value="COG3_N"/>
</dbReference>
<evidence type="ECO:0000256" key="7">
    <source>
        <dbReference type="ARBA" id="ARBA00023136"/>
    </source>
</evidence>
<dbReference type="InterPro" id="IPR016159">
    <property type="entry name" value="Cullin_repeat-like_dom_sf"/>
</dbReference>
<keyword evidence="13" id="KW-1185">Reference proteome</keyword>
<dbReference type="SUPFAM" id="SSF74788">
    <property type="entry name" value="Cullin repeat-like"/>
    <property type="match status" value="1"/>
</dbReference>
<keyword evidence="7" id="KW-0472">Membrane</keyword>
<proteinExistence type="inferred from homology"/>
<keyword evidence="6" id="KW-0333">Golgi apparatus</keyword>
<dbReference type="PANTHER" id="PTHR13302:SF8">
    <property type="entry name" value="CONSERVED OLIGOMERIC GOLGI COMPLEX SUBUNIT 3"/>
    <property type="match status" value="1"/>
</dbReference>
<comment type="subcellular location">
    <subcellularLocation>
        <location evidence="1">Golgi apparatus membrane</location>
        <topology evidence="1">Peripheral membrane protein</topology>
    </subcellularLocation>
</comment>
<evidence type="ECO:0000256" key="4">
    <source>
        <dbReference type="ARBA" id="ARBA00022448"/>
    </source>
</evidence>
<sequence>MTGRAPQYGLPPAGEVKIPVGTLSGTASRSYNVASIWEHKALLSESQEKAVESIAALCSHRPLPEHVSAEQAAPGKAKPSPSEDKGDAVSAGALEEVVLQNSSQFYRWHTELEAARTLETEQKYRNYAEALKGHLTSCDHLLEKVDSTLRGFDTLKTQHRNVSAKTRALHESCERLVEEKERLVEFAEALRSKLAYFDELERIASQFHSGVMAVDSDHFLPILHRLHECITYVASNPQYADSTTYAGKFRQLHGRALATVRAKVQQVMRHASEQVQAAIAEAKASSSGRRKAEGNGGAPASNGLVRSGSGNAKVPLAEGAETALLYVRFRAAAEPGLKGLLAGVAARAKRPEYAQLLTDCQRVYCEVRLGLVAEITAERVAEYAREPLPSLTRSGCSYLMQVCQMEHQLFEHFFPESESDSGSLSPLMDPLCTILYDALRPVFIQLQSLDELCGLLDILQHEVLEEQLGRRGDAVAPLRPVLLRTVADVQERLTFRAQAFIKEEVAGFQPKPEDLDYPNKLQRLAEQPDSAVPDSQAEQLPLMTDNGNGSPAQDSTDAVSSCAAAVQMAARSVGRRSSSMDGQLFLIKQLLILREQIAPFEADFSVTEKDLDFTHMRDHLRRILAGQASLFALSSENAMVQFMSRGAPRLMENLIDSKKELEKLLKATCEVFIMAVTKLTVEPMLSFITKVTAVRVASSLNPGRRLREQAFAAPERLEEMAVRVREALQKALPEVVAKMRLYLNNPATHAILFKPIKSNIAEAHGQIASLLETEYTPEEAARVPLTSPQQLAALLDSLC</sequence>
<dbReference type="Pfam" id="PF20671">
    <property type="entry name" value="COG3_C"/>
    <property type="match status" value="2"/>
</dbReference>
<comment type="similarity">
    <text evidence="2">Belongs to the COG3 family.</text>
</comment>
<evidence type="ECO:0000259" key="11">
    <source>
        <dbReference type="Pfam" id="PF20671"/>
    </source>
</evidence>
<evidence type="ECO:0000313" key="13">
    <source>
        <dbReference type="Proteomes" id="UP001491310"/>
    </source>
</evidence>